<dbReference type="Proteomes" id="UP001177260">
    <property type="component" value="Unassembled WGS sequence"/>
</dbReference>
<reference evidence="1 2" key="1">
    <citation type="journal article" date="2023" name="ACS Omega">
        <title>Identification of the Neoaspergillic Acid Biosynthesis Gene Cluster by Establishing an In Vitro CRISPR-Ribonucleoprotein Genetic System in Aspergillus melleus.</title>
        <authorList>
            <person name="Yuan B."/>
            <person name="Grau M.F."/>
            <person name="Murata R.M."/>
            <person name="Torok T."/>
            <person name="Venkateswaran K."/>
            <person name="Stajich J.E."/>
            <person name="Wang C.C.C."/>
        </authorList>
    </citation>
    <scope>NUCLEOTIDE SEQUENCE [LARGE SCALE GENOMIC DNA]</scope>
    <source>
        <strain evidence="1 2">IMV 1140</strain>
    </source>
</reference>
<comment type="caution">
    <text evidence="1">The sequence shown here is derived from an EMBL/GenBank/DDBJ whole genome shotgun (WGS) entry which is preliminary data.</text>
</comment>
<proteinExistence type="predicted"/>
<protein>
    <submittedName>
        <fullName evidence="1">Uncharacterized protein</fullName>
    </submittedName>
</protein>
<keyword evidence="2" id="KW-1185">Reference proteome</keyword>
<dbReference type="EMBL" id="JAOPJF010000046">
    <property type="protein sequence ID" value="KAK1142804.1"/>
    <property type="molecule type" value="Genomic_DNA"/>
</dbReference>
<accession>A0ACC3AY53</accession>
<sequence length="164" mass="18928">MSVPALQGRDPKYFDPTIDRNRTQPKIALKRRASQSFFDIRTPQTTHPLLRPRPAYHGAHFEKAPLQDETLGTLERTRGTISRSHSISFPIRRREITEPYERRPESFTRRMRKEWEYYKALSDTPDRANERLVKQAEAVDFENDGILLPQGEIILAGVGAATVL</sequence>
<evidence type="ECO:0000313" key="1">
    <source>
        <dbReference type="EMBL" id="KAK1142804.1"/>
    </source>
</evidence>
<organism evidence="1 2">
    <name type="scientific">Aspergillus melleus</name>
    <dbReference type="NCBI Taxonomy" id="138277"/>
    <lineage>
        <taxon>Eukaryota</taxon>
        <taxon>Fungi</taxon>
        <taxon>Dikarya</taxon>
        <taxon>Ascomycota</taxon>
        <taxon>Pezizomycotina</taxon>
        <taxon>Eurotiomycetes</taxon>
        <taxon>Eurotiomycetidae</taxon>
        <taxon>Eurotiales</taxon>
        <taxon>Aspergillaceae</taxon>
        <taxon>Aspergillus</taxon>
        <taxon>Aspergillus subgen. Circumdati</taxon>
    </lineage>
</organism>
<evidence type="ECO:0000313" key="2">
    <source>
        <dbReference type="Proteomes" id="UP001177260"/>
    </source>
</evidence>
<name>A0ACC3AY53_9EURO</name>
<gene>
    <name evidence="1" type="ORF">N8T08_007238</name>
</gene>